<feature type="region of interest" description="Disordered" evidence="9">
    <location>
        <begin position="1"/>
        <end position="193"/>
    </location>
</feature>
<dbReference type="InterPro" id="IPR038510">
    <property type="entry name" value="Spt4_sf"/>
</dbReference>
<accession>A0A6A5U8U1</accession>
<feature type="compositionally biased region" description="Basic and acidic residues" evidence="9">
    <location>
        <begin position="30"/>
        <end position="39"/>
    </location>
</feature>
<evidence type="ECO:0000256" key="7">
    <source>
        <dbReference type="ARBA" id="ARBA00023328"/>
    </source>
</evidence>
<dbReference type="GO" id="GO:0008270">
    <property type="term" value="F:zinc ion binding"/>
    <property type="evidence" value="ECO:0007669"/>
    <property type="project" value="InterPro"/>
</dbReference>
<dbReference type="Pfam" id="PF06093">
    <property type="entry name" value="Spt4"/>
    <property type="match status" value="1"/>
</dbReference>
<protein>
    <recommendedName>
        <fullName evidence="4">Transcription elongation factor SPT4</fullName>
    </recommendedName>
    <alternativeName>
        <fullName evidence="8">Chromatin elongation factor SPT4</fullName>
    </alternativeName>
</protein>
<dbReference type="PANTHER" id="PTHR12882:SF1">
    <property type="entry name" value="TRANSCRIPTION ELONGATION FACTOR SPT4"/>
    <property type="match status" value="1"/>
</dbReference>
<dbReference type="SUPFAM" id="SSF63393">
    <property type="entry name" value="RNA polymerase subunits"/>
    <property type="match status" value="1"/>
</dbReference>
<organism evidence="11 12">
    <name type="scientific">Byssothecium circinans</name>
    <dbReference type="NCBI Taxonomy" id="147558"/>
    <lineage>
        <taxon>Eukaryota</taxon>
        <taxon>Fungi</taxon>
        <taxon>Dikarya</taxon>
        <taxon>Ascomycota</taxon>
        <taxon>Pezizomycotina</taxon>
        <taxon>Dothideomycetes</taxon>
        <taxon>Pleosporomycetidae</taxon>
        <taxon>Pleosporales</taxon>
        <taxon>Massarineae</taxon>
        <taxon>Massarinaceae</taxon>
        <taxon>Byssothecium</taxon>
    </lineage>
</organism>
<name>A0A6A5U8U1_9PLEO</name>
<gene>
    <name evidence="11" type="ORF">CC80DRAFT_522801</name>
</gene>
<keyword evidence="5" id="KW-0804">Transcription</keyword>
<evidence type="ECO:0000256" key="3">
    <source>
        <dbReference type="ARBA" id="ARBA00010464"/>
    </source>
</evidence>
<dbReference type="GO" id="GO:0140673">
    <property type="term" value="P:transcription elongation-coupled chromatin remodeling"/>
    <property type="evidence" value="ECO:0007669"/>
    <property type="project" value="InterPro"/>
</dbReference>
<sequence>MERKRVDQARQERSKRAGTKKGLAVKKKANARDKYKYIDSDSDEVSGSGTTHTSDEAPVQLVHRPRPSDSTQHSRRETNGDDGLASRRRDGRQDSSNRGTEQSTPNNDLERTLIGSPQDHDTSPDLHTLASAAQNPVASPKAAKGTDKANDRPKLTPISRRIANQQHSPARQSQQHSPPRQVQQRSPEQGEISTDNMAGAYIAPNQQRNMRACMVCSVVRTETQFKQHGCPNCEAFLELAGNTDAVHDCTSQVFDGLMTISDTSKSWVARWQRLEGYVPGVYAVQVEGILAEDYVAAAEAAGVHYIPRDGSVNESLPQEA</sequence>
<evidence type="ECO:0000313" key="11">
    <source>
        <dbReference type="EMBL" id="KAF1961341.1"/>
    </source>
</evidence>
<dbReference type="GO" id="GO:0032044">
    <property type="term" value="C:DSIF complex"/>
    <property type="evidence" value="ECO:0007669"/>
    <property type="project" value="TreeGrafter"/>
</dbReference>
<feature type="compositionally biased region" description="Polar residues" evidence="9">
    <location>
        <begin position="162"/>
        <end position="193"/>
    </location>
</feature>
<feature type="compositionally biased region" description="Basic and acidic residues" evidence="9">
    <location>
        <begin position="144"/>
        <end position="154"/>
    </location>
</feature>
<feature type="compositionally biased region" description="Basic and acidic residues" evidence="9">
    <location>
        <begin position="1"/>
        <end position="15"/>
    </location>
</feature>
<dbReference type="InterPro" id="IPR029040">
    <property type="entry name" value="RPABC4/Spt4"/>
</dbReference>
<evidence type="ECO:0000256" key="1">
    <source>
        <dbReference type="ARBA" id="ARBA00004123"/>
    </source>
</evidence>
<comment type="subcellular location">
    <subcellularLocation>
        <location evidence="2">Chromosome</location>
        <location evidence="2">Centromere</location>
    </subcellularLocation>
    <subcellularLocation>
        <location evidence="1">Nucleus</location>
    </subcellularLocation>
</comment>
<evidence type="ECO:0000259" key="10">
    <source>
        <dbReference type="SMART" id="SM01389"/>
    </source>
</evidence>
<evidence type="ECO:0000256" key="5">
    <source>
        <dbReference type="ARBA" id="ARBA00023163"/>
    </source>
</evidence>
<dbReference type="GO" id="GO:0000775">
    <property type="term" value="C:chromosome, centromeric region"/>
    <property type="evidence" value="ECO:0007669"/>
    <property type="project" value="UniProtKB-SubCell"/>
</dbReference>
<dbReference type="SMART" id="SM01389">
    <property type="entry name" value="Spt4"/>
    <property type="match status" value="1"/>
</dbReference>
<dbReference type="Proteomes" id="UP000800035">
    <property type="component" value="Unassembled WGS sequence"/>
</dbReference>
<dbReference type="Gene3D" id="3.30.40.210">
    <property type="match status" value="1"/>
</dbReference>
<feature type="domain" description="Spt4/RpoE2 zinc finger" evidence="10">
    <location>
        <begin position="210"/>
        <end position="287"/>
    </location>
</feature>
<comment type="similarity">
    <text evidence="3">Belongs to the SPT4 family.</text>
</comment>
<dbReference type="PANTHER" id="PTHR12882">
    <property type="entry name" value="SUPPRESSOR OF TY 4"/>
    <property type="match status" value="1"/>
</dbReference>
<feature type="compositionally biased region" description="Basic residues" evidence="9">
    <location>
        <begin position="16"/>
        <end position="29"/>
    </location>
</feature>
<keyword evidence="7" id="KW-0137">Centromere</keyword>
<feature type="compositionally biased region" description="Basic and acidic residues" evidence="9">
    <location>
        <begin position="72"/>
        <end position="95"/>
    </location>
</feature>
<dbReference type="InterPro" id="IPR009287">
    <property type="entry name" value="Spt4"/>
</dbReference>
<proteinExistence type="inferred from homology"/>
<evidence type="ECO:0000256" key="9">
    <source>
        <dbReference type="SAM" id="MobiDB-lite"/>
    </source>
</evidence>
<evidence type="ECO:0000256" key="8">
    <source>
        <dbReference type="ARBA" id="ARBA00029869"/>
    </source>
</evidence>
<dbReference type="GO" id="GO:0000993">
    <property type="term" value="F:RNA polymerase II complex binding"/>
    <property type="evidence" value="ECO:0007669"/>
    <property type="project" value="TreeGrafter"/>
</dbReference>
<evidence type="ECO:0000256" key="4">
    <source>
        <dbReference type="ARBA" id="ARBA00020182"/>
    </source>
</evidence>
<keyword evidence="12" id="KW-1185">Reference proteome</keyword>
<dbReference type="EMBL" id="ML976981">
    <property type="protein sequence ID" value="KAF1961341.1"/>
    <property type="molecule type" value="Genomic_DNA"/>
</dbReference>
<dbReference type="AlphaFoldDB" id="A0A6A5U8U1"/>
<evidence type="ECO:0000256" key="2">
    <source>
        <dbReference type="ARBA" id="ARBA00004584"/>
    </source>
</evidence>
<dbReference type="OrthoDB" id="248751at2759"/>
<evidence type="ECO:0000256" key="6">
    <source>
        <dbReference type="ARBA" id="ARBA00023242"/>
    </source>
</evidence>
<evidence type="ECO:0000313" key="12">
    <source>
        <dbReference type="Proteomes" id="UP000800035"/>
    </source>
</evidence>
<dbReference type="CDD" id="cd07973">
    <property type="entry name" value="Spt4"/>
    <property type="match status" value="1"/>
</dbReference>
<keyword evidence="6" id="KW-0539">Nucleus</keyword>
<feature type="compositionally biased region" description="Polar residues" evidence="9">
    <location>
        <begin position="96"/>
        <end position="107"/>
    </location>
</feature>
<dbReference type="GO" id="GO:0006355">
    <property type="term" value="P:regulation of DNA-templated transcription"/>
    <property type="evidence" value="ECO:0007669"/>
    <property type="project" value="InterPro"/>
</dbReference>
<reference evidence="11" key="1">
    <citation type="journal article" date="2020" name="Stud. Mycol.">
        <title>101 Dothideomycetes genomes: a test case for predicting lifestyles and emergence of pathogens.</title>
        <authorList>
            <person name="Haridas S."/>
            <person name="Albert R."/>
            <person name="Binder M."/>
            <person name="Bloem J."/>
            <person name="Labutti K."/>
            <person name="Salamov A."/>
            <person name="Andreopoulos B."/>
            <person name="Baker S."/>
            <person name="Barry K."/>
            <person name="Bills G."/>
            <person name="Bluhm B."/>
            <person name="Cannon C."/>
            <person name="Castanera R."/>
            <person name="Culley D."/>
            <person name="Daum C."/>
            <person name="Ezra D."/>
            <person name="Gonzalez J."/>
            <person name="Henrissat B."/>
            <person name="Kuo A."/>
            <person name="Liang C."/>
            <person name="Lipzen A."/>
            <person name="Lutzoni F."/>
            <person name="Magnuson J."/>
            <person name="Mondo S."/>
            <person name="Nolan M."/>
            <person name="Ohm R."/>
            <person name="Pangilinan J."/>
            <person name="Park H.-J."/>
            <person name="Ramirez L."/>
            <person name="Alfaro M."/>
            <person name="Sun H."/>
            <person name="Tritt A."/>
            <person name="Yoshinaga Y."/>
            <person name="Zwiers L.-H."/>
            <person name="Turgeon B."/>
            <person name="Goodwin S."/>
            <person name="Spatafora J."/>
            <person name="Crous P."/>
            <person name="Grigoriev I."/>
        </authorList>
    </citation>
    <scope>NUCLEOTIDE SEQUENCE</scope>
    <source>
        <strain evidence="11">CBS 675.92</strain>
    </source>
</reference>
<dbReference type="InterPro" id="IPR022800">
    <property type="entry name" value="Spt4/RpoE2_Znf"/>
</dbReference>